<keyword evidence="1" id="KW-0812">Transmembrane</keyword>
<accession>A0AAI9V387</accession>
<evidence type="ECO:0000313" key="2">
    <source>
        <dbReference type="EMBL" id="KAK1467930.1"/>
    </source>
</evidence>
<feature type="non-terminal residue" evidence="2">
    <location>
        <position position="1"/>
    </location>
</feature>
<comment type="caution">
    <text evidence="2">The sequence shown here is derived from an EMBL/GenBank/DDBJ whole genome shotgun (WGS) entry which is preliminary data.</text>
</comment>
<proteinExistence type="predicted"/>
<keyword evidence="3" id="KW-1185">Reference proteome</keyword>
<gene>
    <name evidence="2" type="ORF">CCUS01_06888</name>
</gene>
<feature type="transmembrane region" description="Helical" evidence="1">
    <location>
        <begin position="6"/>
        <end position="25"/>
    </location>
</feature>
<dbReference type="AlphaFoldDB" id="A0AAI9V387"/>
<keyword evidence="1" id="KW-1133">Transmembrane helix</keyword>
<dbReference type="EMBL" id="MPDP01000255">
    <property type="protein sequence ID" value="KAK1467930.1"/>
    <property type="molecule type" value="Genomic_DNA"/>
</dbReference>
<sequence length="135" mass="15784">FFFRSHLFFTLFPISFLFFFHDFFLKLGALSVEAPLQKKTWDRHPSKTVGSRIARLSRSVSSLFSLFDFTRYHCRVHQPFFSIFCCLRSLQTISVLPGFVLLWFVMTQSQGFWPFFPCSASRLTFSGPCPESLVE</sequence>
<protein>
    <submittedName>
        <fullName evidence="2">Uncharacterized protein</fullName>
    </submittedName>
</protein>
<evidence type="ECO:0000313" key="3">
    <source>
        <dbReference type="Proteomes" id="UP001239213"/>
    </source>
</evidence>
<feature type="transmembrane region" description="Helical" evidence="1">
    <location>
        <begin position="80"/>
        <end position="106"/>
    </location>
</feature>
<organism evidence="2 3">
    <name type="scientific">Colletotrichum cuscutae</name>
    <dbReference type="NCBI Taxonomy" id="1209917"/>
    <lineage>
        <taxon>Eukaryota</taxon>
        <taxon>Fungi</taxon>
        <taxon>Dikarya</taxon>
        <taxon>Ascomycota</taxon>
        <taxon>Pezizomycotina</taxon>
        <taxon>Sordariomycetes</taxon>
        <taxon>Hypocreomycetidae</taxon>
        <taxon>Glomerellales</taxon>
        <taxon>Glomerellaceae</taxon>
        <taxon>Colletotrichum</taxon>
        <taxon>Colletotrichum acutatum species complex</taxon>
    </lineage>
</organism>
<name>A0AAI9V387_9PEZI</name>
<reference evidence="2" key="1">
    <citation type="submission" date="2016-11" db="EMBL/GenBank/DDBJ databases">
        <title>The genome sequence of Colletotrichum cuscutae.</title>
        <authorList>
            <person name="Baroncelli R."/>
        </authorList>
    </citation>
    <scope>NUCLEOTIDE SEQUENCE</scope>
    <source>
        <strain evidence="2">IMI 304802</strain>
    </source>
</reference>
<keyword evidence="1" id="KW-0472">Membrane</keyword>
<dbReference type="Proteomes" id="UP001239213">
    <property type="component" value="Unassembled WGS sequence"/>
</dbReference>
<evidence type="ECO:0000256" key="1">
    <source>
        <dbReference type="SAM" id="Phobius"/>
    </source>
</evidence>